<comment type="caution">
    <text evidence="1">The sequence shown here is derived from an EMBL/GenBank/DDBJ whole genome shotgun (WGS) entry which is preliminary data.</text>
</comment>
<proteinExistence type="predicted"/>
<evidence type="ECO:0000313" key="1">
    <source>
        <dbReference type="EMBL" id="NIZ41478.1"/>
    </source>
</evidence>
<organism evidence="1 2">
    <name type="scientific">Entomospira entomophila</name>
    <dbReference type="NCBI Taxonomy" id="2719988"/>
    <lineage>
        <taxon>Bacteria</taxon>
        <taxon>Pseudomonadati</taxon>
        <taxon>Spirochaetota</taxon>
        <taxon>Spirochaetia</taxon>
        <taxon>Spirochaetales</taxon>
        <taxon>Spirochaetaceae</taxon>
        <taxon>Entomospira</taxon>
    </lineage>
</organism>
<name>A0A968GA91_9SPIO</name>
<keyword evidence="2" id="KW-1185">Reference proteome</keyword>
<dbReference type="EMBL" id="JAATLJ010000003">
    <property type="protein sequence ID" value="NIZ41478.1"/>
    <property type="molecule type" value="Genomic_DNA"/>
</dbReference>
<dbReference type="RefSeq" id="WP_167701099.1">
    <property type="nucleotide sequence ID" value="NZ_CP118176.1"/>
</dbReference>
<reference evidence="1 2" key="1">
    <citation type="submission" date="2020-03" db="EMBL/GenBank/DDBJ databases">
        <title>Spirochaetal bacteria isolated from arthropods constitute a novel genus Entomospira genus novum within the order Spirochaetales.</title>
        <authorList>
            <person name="Grana-Miraglia L."/>
            <person name="Sikutova S."/>
            <person name="Fingerle V."/>
            <person name="Sing A."/>
            <person name="Castillo-Ramirez S."/>
            <person name="Margos G."/>
            <person name="Rudolf I."/>
        </authorList>
    </citation>
    <scope>NUCLEOTIDE SEQUENCE [LARGE SCALE GENOMIC DNA]</scope>
    <source>
        <strain evidence="1 2">BR193</strain>
    </source>
</reference>
<evidence type="ECO:0000313" key="2">
    <source>
        <dbReference type="Proteomes" id="UP000711995"/>
    </source>
</evidence>
<protein>
    <submittedName>
        <fullName evidence="1">Uncharacterized protein</fullName>
    </submittedName>
</protein>
<sequence length="49" mass="5752">MRGKYAPIQLDFCQHHLTFSHKLTMLLQKMDRFTEEAPATSLSRDITNE</sequence>
<gene>
    <name evidence="1" type="ORF">HCT14_08150</name>
</gene>
<dbReference type="Proteomes" id="UP000711995">
    <property type="component" value="Unassembled WGS sequence"/>
</dbReference>
<accession>A0A968GA91</accession>
<dbReference type="AlphaFoldDB" id="A0A968GA91"/>